<evidence type="ECO:0000256" key="2">
    <source>
        <dbReference type="ARBA" id="ARBA00022692"/>
    </source>
</evidence>
<proteinExistence type="inferred from homology"/>
<gene>
    <name evidence="6" type="ORF">ACFOSU_01810</name>
</gene>
<feature type="transmembrane region" description="Helical" evidence="5">
    <location>
        <begin position="89"/>
        <end position="109"/>
    </location>
</feature>
<accession>A0ABV7EIW3</accession>
<dbReference type="InterPro" id="IPR003844">
    <property type="entry name" value="UPF0060"/>
</dbReference>
<comment type="subcellular location">
    <subcellularLocation>
        <location evidence="5">Cell membrane</location>
        <topology evidence="5">Multi-pass membrane protein</topology>
    </subcellularLocation>
</comment>
<dbReference type="RefSeq" id="WP_353160323.1">
    <property type="nucleotide sequence ID" value="NZ_JBHRSS010000001.1"/>
</dbReference>
<comment type="similarity">
    <text evidence="5">Belongs to the UPF0060 family.</text>
</comment>
<keyword evidence="1 5" id="KW-1003">Cell membrane</keyword>
<feature type="transmembrane region" description="Helical" evidence="5">
    <location>
        <begin position="65"/>
        <end position="83"/>
    </location>
</feature>
<dbReference type="PANTHER" id="PTHR36116:SF1">
    <property type="entry name" value="UPF0060 MEMBRANE PROTEIN YNFA"/>
    <property type="match status" value="1"/>
</dbReference>
<evidence type="ECO:0000256" key="3">
    <source>
        <dbReference type="ARBA" id="ARBA00022989"/>
    </source>
</evidence>
<dbReference type="InterPro" id="IPR037185">
    <property type="entry name" value="EmrE-like"/>
</dbReference>
<keyword evidence="4 5" id="KW-0472">Membrane</keyword>
<evidence type="ECO:0000256" key="1">
    <source>
        <dbReference type="ARBA" id="ARBA00022475"/>
    </source>
</evidence>
<sequence>MFQFYSTSTVIYLGAALAEIAGCFTFWAWLRQDKSGWWLIPGLFALALFAYLLTRIDVTAAGRAYAAYGGLYIATSLIWLWLAEGIQPNVWDLVGAGLATSGALVILVGTQFSR</sequence>
<evidence type="ECO:0000313" key="6">
    <source>
        <dbReference type="EMBL" id="MFC3102620.1"/>
    </source>
</evidence>
<dbReference type="Pfam" id="PF02694">
    <property type="entry name" value="UPF0060"/>
    <property type="match status" value="1"/>
</dbReference>
<feature type="transmembrane region" description="Helical" evidence="5">
    <location>
        <begin position="12"/>
        <end position="30"/>
    </location>
</feature>
<protein>
    <submittedName>
        <fullName evidence="6">YnfA family protein</fullName>
    </submittedName>
</protein>
<organism evidence="6 7">
    <name type="scientific">Salinisphaera aquimarina</name>
    <dbReference type="NCBI Taxonomy" id="2094031"/>
    <lineage>
        <taxon>Bacteria</taxon>
        <taxon>Pseudomonadati</taxon>
        <taxon>Pseudomonadota</taxon>
        <taxon>Gammaproteobacteria</taxon>
        <taxon>Salinisphaerales</taxon>
        <taxon>Salinisphaeraceae</taxon>
        <taxon>Salinisphaera</taxon>
    </lineage>
</organism>
<comment type="caution">
    <text evidence="6">The sequence shown here is derived from an EMBL/GenBank/DDBJ whole genome shotgun (WGS) entry which is preliminary data.</text>
</comment>
<keyword evidence="3 5" id="KW-1133">Transmembrane helix</keyword>
<evidence type="ECO:0000256" key="4">
    <source>
        <dbReference type="ARBA" id="ARBA00023136"/>
    </source>
</evidence>
<reference evidence="7" key="1">
    <citation type="journal article" date="2019" name="Int. J. Syst. Evol. Microbiol.">
        <title>The Global Catalogue of Microorganisms (GCM) 10K type strain sequencing project: providing services to taxonomists for standard genome sequencing and annotation.</title>
        <authorList>
            <consortium name="The Broad Institute Genomics Platform"/>
            <consortium name="The Broad Institute Genome Sequencing Center for Infectious Disease"/>
            <person name="Wu L."/>
            <person name="Ma J."/>
        </authorList>
    </citation>
    <scope>NUCLEOTIDE SEQUENCE [LARGE SCALE GENOMIC DNA]</scope>
    <source>
        <strain evidence="7">KCTC 52640</strain>
    </source>
</reference>
<name>A0ABV7EIW3_9GAMM</name>
<dbReference type="EMBL" id="JBHRSS010000001">
    <property type="protein sequence ID" value="MFC3102620.1"/>
    <property type="molecule type" value="Genomic_DNA"/>
</dbReference>
<dbReference type="PANTHER" id="PTHR36116">
    <property type="entry name" value="UPF0060 MEMBRANE PROTEIN YNFA"/>
    <property type="match status" value="1"/>
</dbReference>
<feature type="transmembrane region" description="Helical" evidence="5">
    <location>
        <begin position="36"/>
        <end position="53"/>
    </location>
</feature>
<evidence type="ECO:0000313" key="7">
    <source>
        <dbReference type="Proteomes" id="UP001595462"/>
    </source>
</evidence>
<dbReference type="SUPFAM" id="SSF103481">
    <property type="entry name" value="Multidrug resistance efflux transporter EmrE"/>
    <property type="match status" value="1"/>
</dbReference>
<evidence type="ECO:0000256" key="5">
    <source>
        <dbReference type="HAMAP-Rule" id="MF_00010"/>
    </source>
</evidence>
<dbReference type="Proteomes" id="UP001595462">
    <property type="component" value="Unassembled WGS sequence"/>
</dbReference>
<dbReference type="NCBIfam" id="NF002586">
    <property type="entry name" value="PRK02237.1"/>
    <property type="match status" value="1"/>
</dbReference>
<keyword evidence="2 5" id="KW-0812">Transmembrane</keyword>
<dbReference type="HAMAP" id="MF_00010">
    <property type="entry name" value="UPF0060"/>
    <property type="match status" value="1"/>
</dbReference>
<keyword evidence="7" id="KW-1185">Reference proteome</keyword>